<dbReference type="PANTHER" id="PTHR45710:SF8">
    <property type="entry name" value="RERATING FAMILY MEMBER 4"/>
    <property type="match status" value="1"/>
</dbReference>
<evidence type="ECO:0000256" key="2">
    <source>
        <dbReference type="ARBA" id="ARBA00022734"/>
    </source>
</evidence>
<keyword evidence="4" id="KW-0472">Membrane</keyword>
<dbReference type="Gene3D" id="3.10.100.10">
    <property type="entry name" value="Mannose-Binding Protein A, subunit A"/>
    <property type="match status" value="1"/>
</dbReference>
<evidence type="ECO:0000313" key="6">
    <source>
        <dbReference type="EMBL" id="KAG8549225.1"/>
    </source>
</evidence>
<protein>
    <recommendedName>
        <fullName evidence="5">C-type lectin domain-containing protein</fullName>
    </recommendedName>
</protein>
<keyword evidence="4" id="KW-0812">Transmembrane</keyword>
<organism evidence="6 7">
    <name type="scientific">Engystomops pustulosus</name>
    <name type="common">Tungara frog</name>
    <name type="synonym">Physalaemus pustulosus</name>
    <dbReference type="NCBI Taxonomy" id="76066"/>
    <lineage>
        <taxon>Eukaryota</taxon>
        <taxon>Metazoa</taxon>
        <taxon>Chordata</taxon>
        <taxon>Craniata</taxon>
        <taxon>Vertebrata</taxon>
        <taxon>Euteleostomi</taxon>
        <taxon>Amphibia</taxon>
        <taxon>Batrachia</taxon>
        <taxon>Anura</taxon>
        <taxon>Neobatrachia</taxon>
        <taxon>Hyloidea</taxon>
        <taxon>Leptodactylidae</taxon>
        <taxon>Leiuperinae</taxon>
        <taxon>Engystomops</taxon>
    </lineage>
</organism>
<dbReference type="Proteomes" id="UP000824782">
    <property type="component" value="Unassembled WGS sequence"/>
</dbReference>
<dbReference type="Pfam" id="PF00059">
    <property type="entry name" value="Lectin_C"/>
    <property type="match status" value="1"/>
</dbReference>
<dbReference type="InterPro" id="IPR016187">
    <property type="entry name" value="CTDL_fold"/>
</dbReference>
<sequence length="190" mass="21553">MVLGSNFLFVQNFTSKETPYSSGSDTGRKRSGAQGTSEGPTHEGETGLNLSNQDEGQADRRKPPRCPHCRKCFSVLLLVIVLVLTSSVGITGLRRSMKHHCPKIVTSSPCEDGWIWSSYKCYYFSKNISEWQWSQDFCATRNALLAHVESLEELDFITRFKGPSDHWIGLNRINDTEPWRWTNGSLFNNM</sequence>
<dbReference type="InterPro" id="IPR001304">
    <property type="entry name" value="C-type_lectin-like"/>
</dbReference>
<feature type="domain" description="C-type lectin" evidence="5">
    <location>
        <begin position="117"/>
        <end position="190"/>
    </location>
</feature>
<dbReference type="EMBL" id="WNYA01000217">
    <property type="protein sequence ID" value="KAG8549225.1"/>
    <property type="molecule type" value="Genomic_DNA"/>
</dbReference>
<evidence type="ECO:0000259" key="5">
    <source>
        <dbReference type="PROSITE" id="PS50041"/>
    </source>
</evidence>
<keyword evidence="7" id="KW-1185">Reference proteome</keyword>
<dbReference type="GO" id="GO:0030246">
    <property type="term" value="F:carbohydrate binding"/>
    <property type="evidence" value="ECO:0007669"/>
    <property type="project" value="UniProtKB-KW"/>
</dbReference>
<dbReference type="PANTHER" id="PTHR45710">
    <property type="entry name" value="C-TYPE LECTIN DOMAIN-CONTAINING PROTEIN 180"/>
    <property type="match status" value="1"/>
</dbReference>
<proteinExistence type="predicted"/>
<feature type="region of interest" description="Disordered" evidence="3">
    <location>
        <begin position="16"/>
        <end position="65"/>
    </location>
</feature>
<name>A0AAV6ZPJ7_ENGPU</name>
<dbReference type="SUPFAM" id="SSF56436">
    <property type="entry name" value="C-type lectin-like"/>
    <property type="match status" value="1"/>
</dbReference>
<comment type="subcellular location">
    <subcellularLocation>
        <location evidence="1">Cell membrane</location>
        <topology evidence="1">Single-pass type II membrane protein</topology>
    </subcellularLocation>
</comment>
<keyword evidence="4" id="KW-1133">Transmembrane helix</keyword>
<dbReference type="InterPro" id="IPR033992">
    <property type="entry name" value="NKR-like_CTLD"/>
</dbReference>
<accession>A0AAV6ZPJ7</accession>
<dbReference type="InterPro" id="IPR016186">
    <property type="entry name" value="C-type_lectin-like/link_sf"/>
</dbReference>
<keyword evidence="2" id="KW-0430">Lectin</keyword>
<dbReference type="GO" id="GO:0005886">
    <property type="term" value="C:plasma membrane"/>
    <property type="evidence" value="ECO:0007669"/>
    <property type="project" value="UniProtKB-SubCell"/>
</dbReference>
<feature type="transmembrane region" description="Helical" evidence="4">
    <location>
        <begin position="73"/>
        <end position="93"/>
    </location>
</feature>
<dbReference type="PROSITE" id="PS50041">
    <property type="entry name" value="C_TYPE_LECTIN_2"/>
    <property type="match status" value="1"/>
</dbReference>
<evidence type="ECO:0000256" key="4">
    <source>
        <dbReference type="SAM" id="Phobius"/>
    </source>
</evidence>
<evidence type="ECO:0000313" key="7">
    <source>
        <dbReference type="Proteomes" id="UP000824782"/>
    </source>
</evidence>
<evidence type="ECO:0000256" key="3">
    <source>
        <dbReference type="SAM" id="MobiDB-lite"/>
    </source>
</evidence>
<feature type="compositionally biased region" description="Polar residues" evidence="3">
    <location>
        <begin position="16"/>
        <end position="25"/>
    </location>
</feature>
<evidence type="ECO:0000256" key="1">
    <source>
        <dbReference type="ARBA" id="ARBA00004401"/>
    </source>
</evidence>
<comment type="caution">
    <text evidence="6">The sequence shown here is derived from an EMBL/GenBank/DDBJ whole genome shotgun (WGS) entry which is preliminary data.</text>
</comment>
<gene>
    <name evidence="6" type="ORF">GDO81_022067</name>
</gene>
<reference evidence="6" key="1">
    <citation type="thesis" date="2020" institute="ProQuest LLC" country="789 East Eisenhower Parkway, Ann Arbor, MI, USA">
        <title>Comparative Genomics and Chromosome Evolution.</title>
        <authorList>
            <person name="Mudd A.B."/>
        </authorList>
    </citation>
    <scope>NUCLEOTIDE SEQUENCE</scope>
    <source>
        <strain evidence="6">237g6f4</strain>
        <tissue evidence="6">Blood</tissue>
    </source>
</reference>
<dbReference type="CDD" id="cd03593">
    <property type="entry name" value="CLECT_NK_receptors_like"/>
    <property type="match status" value="1"/>
</dbReference>
<dbReference type="AlphaFoldDB" id="A0AAV6ZPJ7"/>
<dbReference type="InterPro" id="IPR050828">
    <property type="entry name" value="C-type_lectin/matrix_domain"/>
</dbReference>